<evidence type="ECO:0000256" key="2">
    <source>
        <dbReference type="ARBA" id="ARBA00022821"/>
    </source>
</evidence>
<dbReference type="GO" id="GO:0043531">
    <property type="term" value="F:ADP binding"/>
    <property type="evidence" value="ECO:0007669"/>
    <property type="project" value="InterPro"/>
</dbReference>
<dbReference type="SUPFAM" id="SSF52540">
    <property type="entry name" value="P-loop containing nucleoside triphosphate hydrolases"/>
    <property type="match status" value="1"/>
</dbReference>
<feature type="domain" description="NB-ARC" evidence="5">
    <location>
        <begin position="188"/>
        <end position="293"/>
    </location>
</feature>
<dbReference type="Pfam" id="PF00931">
    <property type="entry name" value="NB-ARC"/>
    <property type="match status" value="1"/>
</dbReference>
<keyword evidence="7" id="KW-1185">Reference proteome</keyword>
<dbReference type="InterPro" id="IPR042197">
    <property type="entry name" value="Apaf_helical"/>
</dbReference>
<keyword evidence="2" id="KW-0611">Plant defense</keyword>
<keyword evidence="1" id="KW-0547">Nucleotide-binding</keyword>
<protein>
    <recommendedName>
        <fullName evidence="5">NB-ARC domain-containing protein</fullName>
    </recommendedName>
</protein>
<dbReference type="GO" id="GO:0005524">
    <property type="term" value="F:ATP binding"/>
    <property type="evidence" value="ECO:0007669"/>
    <property type="project" value="UniProtKB-KW"/>
</dbReference>
<feature type="coiled-coil region" evidence="4">
    <location>
        <begin position="28"/>
        <end position="62"/>
    </location>
</feature>
<evidence type="ECO:0000256" key="1">
    <source>
        <dbReference type="ARBA" id="ARBA00022741"/>
    </source>
</evidence>
<dbReference type="EMBL" id="JAAGAX010000003">
    <property type="protein sequence ID" value="KAF2318712.1"/>
    <property type="molecule type" value="Genomic_DNA"/>
</dbReference>
<dbReference type="Gene3D" id="1.10.8.430">
    <property type="entry name" value="Helical domain of apoptotic protease-activating factors"/>
    <property type="match status" value="1"/>
</dbReference>
<accession>A0A6A6MXR1</accession>
<evidence type="ECO:0000259" key="5">
    <source>
        <dbReference type="Pfam" id="PF00931"/>
    </source>
</evidence>
<organism evidence="6 7">
    <name type="scientific">Hevea brasiliensis</name>
    <name type="common">Para rubber tree</name>
    <name type="synonym">Siphonia brasiliensis</name>
    <dbReference type="NCBI Taxonomy" id="3981"/>
    <lineage>
        <taxon>Eukaryota</taxon>
        <taxon>Viridiplantae</taxon>
        <taxon>Streptophyta</taxon>
        <taxon>Embryophyta</taxon>
        <taxon>Tracheophyta</taxon>
        <taxon>Spermatophyta</taxon>
        <taxon>Magnoliopsida</taxon>
        <taxon>eudicotyledons</taxon>
        <taxon>Gunneridae</taxon>
        <taxon>Pentapetalae</taxon>
        <taxon>rosids</taxon>
        <taxon>fabids</taxon>
        <taxon>Malpighiales</taxon>
        <taxon>Euphorbiaceae</taxon>
        <taxon>Crotonoideae</taxon>
        <taxon>Micrandreae</taxon>
        <taxon>Hevea</taxon>
    </lineage>
</organism>
<keyword evidence="3" id="KW-0067">ATP-binding</keyword>
<dbReference type="Proteomes" id="UP000467840">
    <property type="component" value="Chromosome 10"/>
</dbReference>
<proteinExistence type="predicted"/>
<dbReference type="PANTHER" id="PTHR33463">
    <property type="entry name" value="NB-ARC DOMAIN-CONTAINING PROTEIN-RELATED"/>
    <property type="match status" value="1"/>
</dbReference>
<dbReference type="InterPro" id="IPR050905">
    <property type="entry name" value="Plant_NBS-LRR"/>
</dbReference>
<comment type="caution">
    <text evidence="6">The sequence shown here is derived from an EMBL/GenBank/DDBJ whole genome shotgun (WGS) entry which is preliminary data.</text>
</comment>
<keyword evidence="4" id="KW-0175">Coiled coil</keyword>
<evidence type="ECO:0000256" key="4">
    <source>
        <dbReference type="SAM" id="Coils"/>
    </source>
</evidence>
<evidence type="ECO:0000313" key="6">
    <source>
        <dbReference type="EMBL" id="KAF2318712.1"/>
    </source>
</evidence>
<gene>
    <name evidence="6" type="ORF">GH714_010245</name>
</gene>
<reference evidence="6 7" key="1">
    <citation type="journal article" date="2020" name="Mol. Plant">
        <title>The Chromosome-Based Rubber Tree Genome Provides New Insights into Spurge Genome Evolution and Rubber Biosynthesis.</title>
        <authorList>
            <person name="Liu J."/>
            <person name="Shi C."/>
            <person name="Shi C.C."/>
            <person name="Li W."/>
            <person name="Zhang Q.J."/>
            <person name="Zhang Y."/>
            <person name="Li K."/>
            <person name="Lu H.F."/>
            <person name="Shi C."/>
            <person name="Zhu S.T."/>
            <person name="Xiao Z.Y."/>
            <person name="Nan H."/>
            <person name="Yue Y."/>
            <person name="Zhu X.G."/>
            <person name="Wu Y."/>
            <person name="Hong X.N."/>
            <person name="Fan G.Y."/>
            <person name="Tong Y."/>
            <person name="Zhang D."/>
            <person name="Mao C.L."/>
            <person name="Liu Y.L."/>
            <person name="Hao S.J."/>
            <person name="Liu W.Q."/>
            <person name="Lv M.Q."/>
            <person name="Zhang H.B."/>
            <person name="Liu Y."/>
            <person name="Hu-Tang G.R."/>
            <person name="Wang J.P."/>
            <person name="Wang J.H."/>
            <person name="Sun Y.H."/>
            <person name="Ni S.B."/>
            <person name="Chen W.B."/>
            <person name="Zhang X.C."/>
            <person name="Jiao Y.N."/>
            <person name="Eichler E.E."/>
            <person name="Li G.H."/>
            <person name="Liu X."/>
            <person name="Gao L.Z."/>
        </authorList>
    </citation>
    <scope>NUCLEOTIDE SEQUENCE [LARGE SCALE GENOMIC DNA]</scope>
    <source>
        <strain evidence="7">cv. GT1</strain>
        <tissue evidence="6">Leaf</tissue>
    </source>
</reference>
<name>A0A6A6MXR1_HEVBR</name>
<evidence type="ECO:0000256" key="3">
    <source>
        <dbReference type="ARBA" id="ARBA00022840"/>
    </source>
</evidence>
<dbReference type="GO" id="GO:0006952">
    <property type="term" value="P:defense response"/>
    <property type="evidence" value="ECO:0007669"/>
    <property type="project" value="UniProtKB-KW"/>
</dbReference>
<dbReference type="PANTHER" id="PTHR33463:SF181">
    <property type="entry name" value="AAA+ ATPASE DOMAIN-CONTAINING PROTEIN"/>
    <property type="match status" value="1"/>
</dbReference>
<dbReference type="AlphaFoldDB" id="A0A6A6MXR1"/>
<sequence>MALDIILAIVPTIVECTFVPIKRHLSYALNSRSKVEKLKNQVNNLTNQRDGLKQSVDEATRQGDEIYDNFQNWLTSVGKAIEEAEDLVTGEEQAMQRCFLGLIPNLKKRYQLSKKVEKKALTVDALREAGRFDRISHRLPLRQIVAPSVYNNEVLHSRVSILEKVMGALMDPAVNMIGVYGMGGVEVRKIQWKIADVLGLKLEEESEDGRAYRLHQRLMNEKKILVILDDIWEQLEPEKVGIPYGNDHKGCKIFLTSRREDILSRDMGTQESFELRVLSEAEAWSLFVTMAGDVTNQALCSIATEVAKKCAGLPVLIVTVARALKNKELHEWRFALQELSRADNEGIQAKVYSALELSYNHLASEELKSFFLICAQFAQGDIQIRDLLLYSMGLDLLRSKGTVEDARYRVYKLISDLKASCLLLDGDRNGFVKMHDVVRDVALFMASKSQNLFTFRDVVEPKKWPNRDLRNCSRISLPYCEIHELPERLEYPELQLLVVGTEDIHSKDRPDLKAAVYTIDKKSF</sequence>
<dbReference type="Gene3D" id="3.40.50.300">
    <property type="entry name" value="P-loop containing nucleotide triphosphate hydrolases"/>
    <property type="match status" value="1"/>
</dbReference>
<dbReference type="InterPro" id="IPR027417">
    <property type="entry name" value="P-loop_NTPase"/>
</dbReference>
<dbReference type="InterPro" id="IPR002182">
    <property type="entry name" value="NB-ARC"/>
</dbReference>
<evidence type="ECO:0000313" key="7">
    <source>
        <dbReference type="Proteomes" id="UP000467840"/>
    </source>
</evidence>